<dbReference type="SUPFAM" id="SSF53850">
    <property type="entry name" value="Periplasmic binding protein-like II"/>
    <property type="match status" value="1"/>
</dbReference>
<dbReference type="RefSeq" id="WP_182157510.1">
    <property type="nucleotide sequence ID" value="NZ_JACEZU010000020.1"/>
</dbReference>
<dbReference type="Pfam" id="PF00497">
    <property type="entry name" value="SBP_bac_3"/>
    <property type="match status" value="1"/>
</dbReference>
<evidence type="ECO:0000313" key="3">
    <source>
        <dbReference type="EMBL" id="MBA5690623.1"/>
    </source>
</evidence>
<accession>A0A7W2FF95</accession>
<feature type="chain" id="PRO_5030976756" evidence="1">
    <location>
        <begin position="22"/>
        <end position="254"/>
    </location>
</feature>
<evidence type="ECO:0000313" key="4">
    <source>
        <dbReference type="Proteomes" id="UP000573499"/>
    </source>
</evidence>
<proteinExistence type="predicted"/>
<keyword evidence="4" id="KW-1185">Reference proteome</keyword>
<evidence type="ECO:0000259" key="2">
    <source>
        <dbReference type="Pfam" id="PF00497"/>
    </source>
</evidence>
<keyword evidence="1" id="KW-0732">Signal</keyword>
<sequence length="254" mass="28133">MHIPALLLLATAAFTAWPAFARAGAITLTVQAQESLPPKWIDRGDHSEGMCPDILHAIEKAEPRLHFTGQHEFRSLPVIEQGLAAGSVTCACALLDTAHRRAIANIVGKPLYMVRHRVAAAASDHVKVDSLDALIKLKPLINTSRGAGYSDQLRALGLKVDDSSSDNMVNLKKIIAGHGRFFYMNELSLNWILRETGMRDQIRIVPGVLKEEPVFFWVSKKTPPATAQLLDQTLLKLRTNGELNRIYERWSAAR</sequence>
<name>A0A7W2FF95_9BURK</name>
<comment type="caution">
    <text evidence="3">The sequence shown here is derived from an EMBL/GenBank/DDBJ whole genome shotgun (WGS) entry which is preliminary data.</text>
</comment>
<feature type="domain" description="Solute-binding protein family 3/N-terminal" evidence="2">
    <location>
        <begin position="29"/>
        <end position="251"/>
    </location>
</feature>
<gene>
    <name evidence="3" type="ORF">H3H39_26660</name>
</gene>
<dbReference type="AlphaFoldDB" id="A0A7W2FF95"/>
<dbReference type="EMBL" id="JACEZU010000020">
    <property type="protein sequence ID" value="MBA5690623.1"/>
    <property type="molecule type" value="Genomic_DNA"/>
</dbReference>
<organism evidence="3 4">
    <name type="scientific">Rugamonas apoptosis</name>
    <dbReference type="NCBI Taxonomy" id="2758570"/>
    <lineage>
        <taxon>Bacteria</taxon>
        <taxon>Pseudomonadati</taxon>
        <taxon>Pseudomonadota</taxon>
        <taxon>Betaproteobacteria</taxon>
        <taxon>Burkholderiales</taxon>
        <taxon>Oxalobacteraceae</taxon>
        <taxon>Telluria group</taxon>
        <taxon>Rugamonas</taxon>
    </lineage>
</organism>
<dbReference type="InterPro" id="IPR001638">
    <property type="entry name" value="Solute-binding_3/MltF_N"/>
</dbReference>
<dbReference type="Proteomes" id="UP000573499">
    <property type="component" value="Unassembled WGS sequence"/>
</dbReference>
<feature type="signal peptide" evidence="1">
    <location>
        <begin position="1"/>
        <end position="21"/>
    </location>
</feature>
<dbReference type="Gene3D" id="3.40.190.10">
    <property type="entry name" value="Periplasmic binding protein-like II"/>
    <property type="match status" value="2"/>
</dbReference>
<evidence type="ECO:0000256" key="1">
    <source>
        <dbReference type="SAM" id="SignalP"/>
    </source>
</evidence>
<protein>
    <submittedName>
        <fullName evidence="3">Transporter substrate-binding domain-containing protein</fullName>
    </submittedName>
</protein>
<reference evidence="3 4" key="1">
    <citation type="submission" date="2020-07" db="EMBL/GenBank/DDBJ databases">
        <title>Novel species isolated from subtropical streams in China.</title>
        <authorList>
            <person name="Lu H."/>
        </authorList>
    </citation>
    <scope>NUCLEOTIDE SEQUENCE [LARGE SCALE GENOMIC DNA]</scope>
    <source>
        <strain evidence="3 4">LX47W</strain>
    </source>
</reference>